<dbReference type="PANTHER" id="PTHR11161:SF0">
    <property type="entry name" value="O-ACYLTRANSFERASE LIKE PROTEIN"/>
    <property type="match status" value="1"/>
</dbReference>
<evidence type="ECO:0000313" key="2">
    <source>
        <dbReference type="EMBL" id="RWS14771.1"/>
    </source>
</evidence>
<name>A0A443RHL4_9ACAR</name>
<keyword evidence="1" id="KW-1133">Transmembrane helix</keyword>
<feature type="transmembrane region" description="Helical" evidence="1">
    <location>
        <begin position="29"/>
        <end position="49"/>
    </location>
</feature>
<keyword evidence="3" id="KW-1185">Reference proteome</keyword>
<gene>
    <name evidence="2" type="ORF">B4U79_07564</name>
</gene>
<sequence>GLVLIYVTIPFLEKTKGKFNYLIYIAHRWFRLTPALVGLIMFIYLFPFFGSGPVFKHHVYPYVQSCERNWWYDLLYISNWYSDIPGMCAEQIWFIGADFQMYLFAPILFFAYYRSETLGIIVNVFFIALGMFSAGLATFMTDTGPTFNFDHTINVQ</sequence>
<keyword evidence="1" id="KW-0472">Membrane</keyword>
<protein>
    <submittedName>
        <fullName evidence="2">Nose resistant to fluoxetine protein 6-like protein</fullName>
    </submittedName>
</protein>
<dbReference type="InterPro" id="IPR052728">
    <property type="entry name" value="O2_lipid_transport_reg"/>
</dbReference>
<feature type="transmembrane region" description="Helical" evidence="1">
    <location>
        <begin position="120"/>
        <end position="140"/>
    </location>
</feature>
<feature type="non-terminal residue" evidence="2">
    <location>
        <position position="1"/>
    </location>
</feature>
<evidence type="ECO:0000256" key="1">
    <source>
        <dbReference type="SAM" id="Phobius"/>
    </source>
</evidence>
<accession>A0A443RHL4</accession>
<comment type="caution">
    <text evidence="2">The sequence shown here is derived from an EMBL/GenBank/DDBJ whole genome shotgun (WGS) entry which is preliminary data.</text>
</comment>
<organism evidence="2 3">
    <name type="scientific">Dinothrombium tinctorium</name>
    <dbReference type="NCBI Taxonomy" id="1965070"/>
    <lineage>
        <taxon>Eukaryota</taxon>
        <taxon>Metazoa</taxon>
        <taxon>Ecdysozoa</taxon>
        <taxon>Arthropoda</taxon>
        <taxon>Chelicerata</taxon>
        <taxon>Arachnida</taxon>
        <taxon>Acari</taxon>
        <taxon>Acariformes</taxon>
        <taxon>Trombidiformes</taxon>
        <taxon>Prostigmata</taxon>
        <taxon>Anystina</taxon>
        <taxon>Parasitengona</taxon>
        <taxon>Trombidioidea</taxon>
        <taxon>Trombidiidae</taxon>
        <taxon>Dinothrombium</taxon>
    </lineage>
</organism>
<feature type="transmembrane region" description="Helical" evidence="1">
    <location>
        <begin position="92"/>
        <end position="113"/>
    </location>
</feature>
<evidence type="ECO:0000313" key="3">
    <source>
        <dbReference type="Proteomes" id="UP000285301"/>
    </source>
</evidence>
<dbReference type="EMBL" id="NCKU01000623">
    <property type="protein sequence ID" value="RWS14771.1"/>
    <property type="molecule type" value="Genomic_DNA"/>
</dbReference>
<dbReference type="OrthoDB" id="6414878at2759"/>
<dbReference type="AlphaFoldDB" id="A0A443RHL4"/>
<reference evidence="2 3" key="1">
    <citation type="journal article" date="2018" name="Gigascience">
        <title>Genomes of trombidid mites reveal novel predicted allergens and laterally-transferred genes associated with secondary metabolism.</title>
        <authorList>
            <person name="Dong X."/>
            <person name="Chaisiri K."/>
            <person name="Xia D."/>
            <person name="Armstrong S.D."/>
            <person name="Fang Y."/>
            <person name="Donnelly M.J."/>
            <person name="Kadowaki T."/>
            <person name="McGarry J.W."/>
            <person name="Darby A.C."/>
            <person name="Makepeace B.L."/>
        </authorList>
    </citation>
    <scope>NUCLEOTIDE SEQUENCE [LARGE SCALE GENOMIC DNA]</scope>
    <source>
        <strain evidence="2">UoL-WK</strain>
    </source>
</reference>
<dbReference type="PANTHER" id="PTHR11161">
    <property type="entry name" value="O-ACYLTRANSFERASE"/>
    <property type="match status" value="1"/>
</dbReference>
<proteinExistence type="predicted"/>
<keyword evidence="1" id="KW-0812">Transmembrane</keyword>
<dbReference type="Proteomes" id="UP000285301">
    <property type="component" value="Unassembled WGS sequence"/>
</dbReference>